<dbReference type="InterPro" id="IPR016031">
    <property type="entry name" value="Trp_RNA-bd_attenuator-like_dom"/>
</dbReference>
<dbReference type="Proteomes" id="UP000018348">
    <property type="component" value="Unassembled WGS sequence"/>
</dbReference>
<name>T2IGH9_CROWT</name>
<evidence type="ECO:0000313" key="1">
    <source>
        <dbReference type="EMBL" id="CCQ51325.1"/>
    </source>
</evidence>
<dbReference type="Pfam" id="PF01987">
    <property type="entry name" value="AIM24"/>
    <property type="match status" value="1"/>
</dbReference>
<dbReference type="InterPro" id="IPR036983">
    <property type="entry name" value="AIM24_sf"/>
</dbReference>
<dbReference type="EMBL" id="CAQK01000452">
    <property type="protein sequence ID" value="CCQ51325.1"/>
    <property type="molecule type" value="Genomic_DNA"/>
</dbReference>
<evidence type="ECO:0000313" key="2">
    <source>
        <dbReference type="Proteomes" id="UP000018348"/>
    </source>
</evidence>
<dbReference type="PANTHER" id="PTHR43657">
    <property type="entry name" value="TRYPTOPHAN RNA-BINDING ATTENUATOR PROTEIN-LIKE PROTEIN"/>
    <property type="match status" value="1"/>
</dbReference>
<dbReference type="NCBIfam" id="TIGR00266">
    <property type="entry name" value="TIGR00266 family protein"/>
    <property type="match status" value="1"/>
</dbReference>
<reference evidence="1 2" key="1">
    <citation type="submission" date="2013-01" db="EMBL/GenBank/DDBJ databases">
        <authorList>
            <person name="Bench S."/>
        </authorList>
    </citation>
    <scope>NUCLEOTIDE SEQUENCE [LARGE SCALE GENOMIC DNA]</scope>
    <source>
        <strain evidence="1 2">WH 8502</strain>
    </source>
</reference>
<dbReference type="PANTHER" id="PTHR43657:SF1">
    <property type="entry name" value="ALTERED INHERITANCE OF MITOCHONDRIA PROTEIN 24, MITOCHONDRIAL"/>
    <property type="match status" value="1"/>
</dbReference>
<dbReference type="InterPro" id="IPR002838">
    <property type="entry name" value="AIM24"/>
</dbReference>
<dbReference type="SUPFAM" id="SSF51219">
    <property type="entry name" value="TRAP-like"/>
    <property type="match status" value="1"/>
</dbReference>
<accession>T2IGH9</accession>
<dbReference type="RefSeq" id="WP_021830667.1">
    <property type="nucleotide sequence ID" value="NZ_CAQK01000452.1"/>
</dbReference>
<reference evidence="1 2" key="2">
    <citation type="submission" date="2013-09" db="EMBL/GenBank/DDBJ databases">
        <title>Whole genome comparison of six Crocosphaera watsonii strains with differing phenotypes.</title>
        <authorList>
            <person name="Bench S.R."/>
            <person name="Heller P."/>
            <person name="Frank I."/>
            <person name="Arciniega M."/>
            <person name="Shilova I.N."/>
            <person name="Zehr J.P."/>
        </authorList>
    </citation>
    <scope>NUCLEOTIDE SEQUENCE [LARGE SCALE GENOMIC DNA]</scope>
    <source>
        <strain evidence="1 2">WH 8502</strain>
    </source>
</reference>
<protein>
    <submittedName>
        <fullName evidence="1">Uncharacterized protein</fullName>
    </submittedName>
</protein>
<sequence>MTSSPHLEYEINNDPEAAYLMIKLKSLEKAFIKISNLNLKDASLEVGKSVISDSLDLHLNFPLTSNLSIHEITAPKLPGSVYLIPDILGSVEYHSLDETSGIITQIFSFLACSENVQLRVMSSPDIKQFSQGDSFFLHLLGKGDLWLNYYGNIQEISVQGNYLINLSYVVAFQDTLNYEIQQVEGLSLGGLQIGTVGEHNLFCHFQGTGKIWIQSRHRYALLIFLHLLLIKITVIF</sequence>
<dbReference type="AlphaFoldDB" id="T2IGH9"/>
<proteinExistence type="predicted"/>
<gene>
    <name evidence="1" type="ORF">CWATWH8502_4933</name>
</gene>
<dbReference type="Gene3D" id="3.60.160.10">
    <property type="entry name" value="Mitochondrial biogenesis AIM24"/>
    <property type="match status" value="1"/>
</dbReference>
<comment type="caution">
    <text evidence="1">The sequence shown here is derived from an EMBL/GenBank/DDBJ whole genome shotgun (WGS) entry which is preliminary data.</text>
</comment>
<organism evidence="1 2">
    <name type="scientific">Crocosphaera watsonii WH 8502</name>
    <dbReference type="NCBI Taxonomy" id="423474"/>
    <lineage>
        <taxon>Bacteria</taxon>
        <taxon>Bacillati</taxon>
        <taxon>Cyanobacteriota</taxon>
        <taxon>Cyanophyceae</taxon>
        <taxon>Oscillatoriophycideae</taxon>
        <taxon>Chroococcales</taxon>
        <taxon>Aphanothecaceae</taxon>
        <taxon>Crocosphaera</taxon>
    </lineage>
</organism>